<evidence type="ECO:0000313" key="7">
    <source>
        <dbReference type="EMBL" id="CAE0372870.1"/>
    </source>
</evidence>
<name>A0A6S8F8X1_9STRA</name>
<evidence type="ECO:0000313" key="2">
    <source>
        <dbReference type="EMBL" id="CAE0372861.1"/>
    </source>
</evidence>
<dbReference type="EMBL" id="HBIJ01020963">
    <property type="protein sequence ID" value="CAE0372865.1"/>
    <property type="molecule type" value="Transcribed_RNA"/>
</dbReference>
<dbReference type="EMBL" id="HBIJ01020960">
    <property type="protein sequence ID" value="CAE0372862.1"/>
    <property type="molecule type" value="Transcribed_RNA"/>
</dbReference>
<proteinExistence type="predicted"/>
<dbReference type="PANTHER" id="PTHR11439">
    <property type="entry name" value="GAG-POL-RELATED RETROTRANSPOSON"/>
    <property type="match status" value="1"/>
</dbReference>
<dbReference type="EMBL" id="HBIJ01020969">
    <property type="protein sequence ID" value="CAE0372870.1"/>
    <property type="molecule type" value="Transcribed_RNA"/>
</dbReference>
<accession>A0A6S8F8X1</accession>
<sequence length="167" mass="19124">MFNSLISWKSKLQTLVTTSTHASELVALGIAADETVWLRKLLKEIGFSINPHYFIKNPTMAACSEQYDSDDELQPEDLEFIRSMPMLTDNQGTSFTANNPAHSTKSKAIDIRWFKLREYVQYGRIRIHHISGDSNVADVMTKPLANKFTQFRYLLGMDSHYRSSKKS</sequence>
<evidence type="ECO:0000313" key="9">
    <source>
        <dbReference type="EMBL" id="CAE0372873.1"/>
    </source>
</evidence>
<protein>
    <submittedName>
        <fullName evidence="6">Uncharacterized protein</fullName>
    </submittedName>
</protein>
<dbReference type="EMBL" id="HBIJ01020964">
    <property type="protein sequence ID" value="CAE0372866.1"/>
    <property type="molecule type" value="Transcribed_RNA"/>
</dbReference>
<evidence type="ECO:0000313" key="3">
    <source>
        <dbReference type="EMBL" id="CAE0372862.1"/>
    </source>
</evidence>
<gene>
    <name evidence="1" type="ORF">ALAG00032_LOCUS13645</name>
    <name evidence="2" type="ORF">ALAG00032_LOCUS13646</name>
    <name evidence="3" type="ORF">ALAG00032_LOCUS13647</name>
    <name evidence="4" type="ORF">ALAG00032_LOCUS13649</name>
    <name evidence="5" type="ORF">ALAG00032_LOCUS13650</name>
    <name evidence="6" type="ORF">ALAG00032_LOCUS13651</name>
    <name evidence="7" type="ORF">ALAG00032_LOCUS13655</name>
    <name evidence="8" type="ORF">ALAG00032_LOCUS13656</name>
    <name evidence="9" type="ORF">ALAG00032_LOCUS13658</name>
</gene>
<dbReference type="EMBL" id="HBIJ01020962">
    <property type="protein sequence ID" value="CAE0372864.1"/>
    <property type="molecule type" value="Transcribed_RNA"/>
</dbReference>
<evidence type="ECO:0000313" key="6">
    <source>
        <dbReference type="EMBL" id="CAE0372866.1"/>
    </source>
</evidence>
<reference evidence="6" key="1">
    <citation type="submission" date="2021-01" db="EMBL/GenBank/DDBJ databases">
        <authorList>
            <person name="Corre E."/>
            <person name="Pelletier E."/>
            <person name="Niang G."/>
            <person name="Scheremetjew M."/>
            <person name="Finn R."/>
            <person name="Kale V."/>
            <person name="Holt S."/>
            <person name="Cochrane G."/>
            <person name="Meng A."/>
            <person name="Brown T."/>
            <person name="Cohen L."/>
        </authorList>
    </citation>
    <scope>NUCLEOTIDE SEQUENCE</scope>
    <source>
        <strain evidence="6">CCMP1510</strain>
    </source>
</reference>
<dbReference type="EMBL" id="HBIJ01020958">
    <property type="protein sequence ID" value="CAE0372860.1"/>
    <property type="molecule type" value="Transcribed_RNA"/>
</dbReference>
<dbReference type="EMBL" id="HBIJ01020959">
    <property type="protein sequence ID" value="CAE0372861.1"/>
    <property type="molecule type" value="Transcribed_RNA"/>
</dbReference>
<dbReference type="EMBL" id="HBIJ01020970">
    <property type="protein sequence ID" value="CAE0372871.1"/>
    <property type="molecule type" value="Transcribed_RNA"/>
</dbReference>
<evidence type="ECO:0000313" key="4">
    <source>
        <dbReference type="EMBL" id="CAE0372864.1"/>
    </source>
</evidence>
<evidence type="ECO:0000313" key="5">
    <source>
        <dbReference type="EMBL" id="CAE0372865.1"/>
    </source>
</evidence>
<organism evidence="6">
    <name type="scientific">Aureoumbra lagunensis</name>
    <dbReference type="NCBI Taxonomy" id="44058"/>
    <lineage>
        <taxon>Eukaryota</taxon>
        <taxon>Sar</taxon>
        <taxon>Stramenopiles</taxon>
        <taxon>Ochrophyta</taxon>
        <taxon>Pelagophyceae</taxon>
        <taxon>Pelagomonadales</taxon>
        <taxon>Aureoumbra</taxon>
    </lineage>
</organism>
<dbReference type="CDD" id="cd09272">
    <property type="entry name" value="RNase_HI_RT_Ty1"/>
    <property type="match status" value="1"/>
</dbReference>
<dbReference type="EMBL" id="HBIJ01020973">
    <property type="protein sequence ID" value="CAE0372873.1"/>
    <property type="molecule type" value="Transcribed_RNA"/>
</dbReference>
<dbReference type="PANTHER" id="PTHR11439:SF440">
    <property type="entry name" value="INTEGRASE CATALYTIC DOMAIN-CONTAINING PROTEIN"/>
    <property type="match status" value="1"/>
</dbReference>
<evidence type="ECO:0000313" key="1">
    <source>
        <dbReference type="EMBL" id="CAE0372860.1"/>
    </source>
</evidence>
<evidence type="ECO:0000313" key="8">
    <source>
        <dbReference type="EMBL" id="CAE0372871.1"/>
    </source>
</evidence>
<dbReference type="AlphaFoldDB" id="A0A6S8F8X1"/>